<dbReference type="InterPro" id="IPR015421">
    <property type="entry name" value="PyrdxlP-dep_Trfase_major"/>
</dbReference>
<dbReference type="Gene3D" id="3.40.640.10">
    <property type="entry name" value="Type I PLP-dependent aspartate aminotransferase-like (Major domain)"/>
    <property type="match status" value="1"/>
</dbReference>
<accession>A0A6N9TRA8</accession>
<comment type="caution">
    <text evidence="1">The sequence shown here is derived from an EMBL/GenBank/DDBJ whole genome shotgun (WGS) entry which is preliminary data.</text>
</comment>
<dbReference type="Proteomes" id="UP000469346">
    <property type="component" value="Unassembled WGS sequence"/>
</dbReference>
<evidence type="ECO:0008006" key="3">
    <source>
        <dbReference type="Google" id="ProtNLM"/>
    </source>
</evidence>
<feature type="non-terminal residue" evidence="1">
    <location>
        <position position="77"/>
    </location>
</feature>
<sequence>MTPRDGDGDRIYREALAEREARGLLRRLVPGRRPGPGRVEVGGRVLVDLSSNDYLALARHPALARAAAEAAREWGVG</sequence>
<reference evidence="1 2" key="1">
    <citation type="submission" date="2020-02" db="EMBL/GenBank/DDBJ databases">
        <title>Comparative genomics of sulfur disproportionating microorganisms.</title>
        <authorList>
            <person name="Ward L.M."/>
            <person name="Bertran E."/>
            <person name="Johnston D.T."/>
        </authorList>
    </citation>
    <scope>NUCLEOTIDE SEQUENCE [LARGE SCALE GENOMIC DNA]</scope>
    <source>
        <strain evidence="1 2">DSM 100025</strain>
    </source>
</reference>
<proteinExistence type="predicted"/>
<protein>
    <recommendedName>
        <fullName evidence="3">8-amino-7-oxononanoate synthase</fullName>
    </recommendedName>
</protein>
<organism evidence="1 2">
    <name type="scientific">Dissulfurirhabdus thermomarina</name>
    <dbReference type="NCBI Taxonomy" id="1765737"/>
    <lineage>
        <taxon>Bacteria</taxon>
        <taxon>Deltaproteobacteria</taxon>
        <taxon>Dissulfurirhabdaceae</taxon>
        <taxon>Dissulfurirhabdus</taxon>
    </lineage>
</organism>
<dbReference type="Gene3D" id="3.90.1150.10">
    <property type="entry name" value="Aspartate Aminotransferase, domain 1"/>
    <property type="match status" value="1"/>
</dbReference>
<dbReference type="InterPro" id="IPR015422">
    <property type="entry name" value="PyrdxlP-dep_Trfase_small"/>
</dbReference>
<evidence type="ECO:0000313" key="1">
    <source>
        <dbReference type="EMBL" id="NDY42643.1"/>
    </source>
</evidence>
<evidence type="ECO:0000313" key="2">
    <source>
        <dbReference type="Proteomes" id="UP000469346"/>
    </source>
</evidence>
<keyword evidence="2" id="KW-1185">Reference proteome</keyword>
<dbReference type="SUPFAM" id="SSF53383">
    <property type="entry name" value="PLP-dependent transferases"/>
    <property type="match status" value="1"/>
</dbReference>
<dbReference type="EMBL" id="JAAGRR010000072">
    <property type="protein sequence ID" value="NDY42643.1"/>
    <property type="molecule type" value="Genomic_DNA"/>
</dbReference>
<dbReference type="InterPro" id="IPR015424">
    <property type="entry name" value="PyrdxlP-dep_Trfase"/>
</dbReference>
<dbReference type="AlphaFoldDB" id="A0A6N9TRA8"/>
<name>A0A6N9TRA8_DISTH</name>
<gene>
    <name evidence="1" type="ORF">G3N55_07285</name>
</gene>